<proteinExistence type="predicted"/>
<dbReference type="STRING" id="759273.H1VYS9"/>
<gene>
    <name evidence="1" type="ORF">CH063_14490</name>
</gene>
<reference evidence="2" key="1">
    <citation type="journal article" date="2012" name="Nat. Genet.">
        <title>Lifestyle transitions in plant pathogenic Colletotrichum fungi deciphered by genome and transcriptome analyses.</title>
        <authorList>
            <person name="O'Connell R.J."/>
            <person name="Thon M.R."/>
            <person name="Hacquard S."/>
            <person name="Amyotte S.G."/>
            <person name="Kleemann J."/>
            <person name="Torres M.F."/>
            <person name="Damm U."/>
            <person name="Buiate E.A."/>
            <person name="Epstein L."/>
            <person name="Alkan N."/>
            <person name="Altmueller J."/>
            <person name="Alvarado-Balderrama L."/>
            <person name="Bauser C.A."/>
            <person name="Becker C."/>
            <person name="Birren B.W."/>
            <person name="Chen Z."/>
            <person name="Choi J."/>
            <person name="Crouch J.A."/>
            <person name="Duvick J.P."/>
            <person name="Farman M.A."/>
            <person name="Gan P."/>
            <person name="Heiman D."/>
            <person name="Henrissat B."/>
            <person name="Howard R.J."/>
            <person name="Kabbage M."/>
            <person name="Koch C."/>
            <person name="Kracher B."/>
            <person name="Kubo Y."/>
            <person name="Law A.D."/>
            <person name="Lebrun M.-H."/>
            <person name="Lee Y.-H."/>
            <person name="Miyara I."/>
            <person name="Moore N."/>
            <person name="Neumann U."/>
            <person name="Nordstroem K."/>
            <person name="Panaccione D.G."/>
            <person name="Panstruga R."/>
            <person name="Place M."/>
            <person name="Proctor R.H."/>
            <person name="Prusky D."/>
            <person name="Rech G."/>
            <person name="Reinhardt R."/>
            <person name="Rollins J.A."/>
            <person name="Rounsley S."/>
            <person name="Schardl C.L."/>
            <person name="Schwartz D.C."/>
            <person name="Shenoy N."/>
            <person name="Shirasu K."/>
            <person name="Sikhakolli U.R."/>
            <person name="Stueber K."/>
            <person name="Sukno S.A."/>
            <person name="Sweigard J.A."/>
            <person name="Takano Y."/>
            <person name="Takahara H."/>
            <person name="Trail F."/>
            <person name="van der Does H.C."/>
            <person name="Voll L.M."/>
            <person name="Will I."/>
            <person name="Young S."/>
            <person name="Zeng Q."/>
            <person name="Zhang J."/>
            <person name="Zhou S."/>
            <person name="Dickman M.B."/>
            <person name="Schulze-Lefert P."/>
            <person name="Ver Loren van Themaat E."/>
            <person name="Ma L.-J."/>
            <person name="Vaillancourt L.J."/>
        </authorList>
    </citation>
    <scope>NUCLEOTIDE SEQUENCE [LARGE SCALE GENOMIC DNA]</scope>
    <source>
        <strain evidence="2">IMI 349063</strain>
    </source>
</reference>
<dbReference type="HOGENOM" id="CLU_2855822_0_0_1"/>
<dbReference type="VEuPathDB" id="FungiDB:CH63R_05917"/>
<evidence type="ECO:0000313" key="1">
    <source>
        <dbReference type="EMBL" id="CCF45391.1"/>
    </source>
</evidence>
<dbReference type="AlphaFoldDB" id="H1VYS9"/>
<feature type="non-terminal residue" evidence="1">
    <location>
        <position position="1"/>
    </location>
</feature>
<accession>H1VYS9</accession>
<name>H1VYS9_COLHI</name>
<protein>
    <submittedName>
        <fullName evidence="1">Uncharacterized protein</fullName>
    </submittedName>
</protein>
<organism evidence="1 2">
    <name type="scientific">Colletotrichum higginsianum (strain IMI 349063)</name>
    <name type="common">Crucifer anthracnose fungus</name>
    <dbReference type="NCBI Taxonomy" id="759273"/>
    <lineage>
        <taxon>Eukaryota</taxon>
        <taxon>Fungi</taxon>
        <taxon>Dikarya</taxon>
        <taxon>Ascomycota</taxon>
        <taxon>Pezizomycotina</taxon>
        <taxon>Sordariomycetes</taxon>
        <taxon>Hypocreomycetidae</taxon>
        <taxon>Glomerellales</taxon>
        <taxon>Glomerellaceae</taxon>
        <taxon>Colletotrichum</taxon>
        <taxon>Colletotrichum destructivum species complex</taxon>
    </lineage>
</organism>
<sequence length="65" mass="7232">MGAATSEKSASAECISDDALIHLKSYKYSAVDKSPISNYILRPYNTEFQPPPPVPMENRLPSQFE</sequence>
<dbReference type="Proteomes" id="UP000007174">
    <property type="component" value="Unassembled WGS sequence"/>
</dbReference>
<evidence type="ECO:0000313" key="2">
    <source>
        <dbReference type="Proteomes" id="UP000007174"/>
    </source>
</evidence>
<dbReference type="EMBL" id="CACQ02007707">
    <property type="protein sequence ID" value="CCF45391.1"/>
    <property type="molecule type" value="Genomic_DNA"/>
</dbReference>